<dbReference type="GO" id="GO:0003677">
    <property type="term" value="F:DNA binding"/>
    <property type="evidence" value="ECO:0007669"/>
    <property type="project" value="InterPro"/>
</dbReference>
<comment type="caution">
    <text evidence="1">The sequence shown here is derived from an EMBL/GenBank/DDBJ whole genome shotgun (WGS) entry which is preliminary data.</text>
</comment>
<dbReference type="GO" id="GO:0006260">
    <property type="term" value="P:DNA replication"/>
    <property type="evidence" value="ECO:0007669"/>
    <property type="project" value="InterPro"/>
</dbReference>
<dbReference type="PANTHER" id="PTHR38767">
    <property type="entry name" value="DNA POLYMERASE III SUBUNIT CHI"/>
    <property type="match status" value="1"/>
</dbReference>
<dbReference type="Pfam" id="PF04364">
    <property type="entry name" value="DNA_pol3_chi"/>
    <property type="match status" value="1"/>
</dbReference>
<accession>A0A0A0BGB1</accession>
<dbReference type="Proteomes" id="UP000029999">
    <property type="component" value="Unassembled WGS sequence"/>
</dbReference>
<sequence length="142" mass="16561">MTRVSFYILKSTQFEKRQAFACRLAEKAYHQGHQVYIHTDNAEQSAALDEALWAIRPESFVPHEVINMDADNQSPVLIGHKDSTPPRLMDVLINLTEQQPLFFSQFDRVAEVIDDNDDVKQAGRQRFQFYKQRGYELDTFHV</sequence>
<dbReference type="InterPro" id="IPR007459">
    <property type="entry name" value="DNA_pol3_chi"/>
</dbReference>
<keyword evidence="1" id="KW-0548">Nucleotidyltransferase</keyword>
<keyword evidence="1" id="KW-0808">Transferase</keyword>
<dbReference type="PANTHER" id="PTHR38767:SF1">
    <property type="entry name" value="DNA POLYMERASE III SUBUNIT CHI"/>
    <property type="match status" value="1"/>
</dbReference>
<dbReference type="RefSeq" id="WP_036313800.1">
    <property type="nucleotide sequence ID" value="NZ_JRQD01000003.1"/>
</dbReference>
<name>A0A0A0BGB1_9GAMM</name>
<proteinExistence type="predicted"/>
<dbReference type="STRING" id="392484.LP43_1491"/>
<gene>
    <name evidence="1" type="ORF">LP43_1491</name>
</gene>
<organism evidence="1 2">
    <name type="scientific">Methylophaga thiooxydans</name>
    <dbReference type="NCBI Taxonomy" id="392484"/>
    <lineage>
        <taxon>Bacteria</taxon>
        <taxon>Pseudomonadati</taxon>
        <taxon>Pseudomonadota</taxon>
        <taxon>Gammaproteobacteria</taxon>
        <taxon>Thiotrichales</taxon>
        <taxon>Piscirickettsiaceae</taxon>
        <taxon>Methylophaga</taxon>
    </lineage>
</organism>
<dbReference type="AlphaFoldDB" id="A0A0A0BGB1"/>
<dbReference type="SUPFAM" id="SSF102400">
    <property type="entry name" value="DNA polymerase III chi subunit"/>
    <property type="match status" value="1"/>
</dbReference>
<dbReference type="EC" id="2.7.7.7" evidence="1"/>
<protein>
    <submittedName>
        <fullName evidence="1">DNA polymerase III chi subunit</fullName>
        <ecNumber evidence="1">2.7.7.7</ecNumber>
    </submittedName>
</protein>
<dbReference type="EMBL" id="JRQD01000003">
    <property type="protein sequence ID" value="KGM06991.1"/>
    <property type="molecule type" value="Genomic_DNA"/>
</dbReference>
<evidence type="ECO:0000313" key="2">
    <source>
        <dbReference type="Proteomes" id="UP000029999"/>
    </source>
</evidence>
<dbReference type="Gene3D" id="3.40.50.10110">
    <property type="entry name" value="DNA polymerase III subunit chi"/>
    <property type="match status" value="1"/>
</dbReference>
<reference evidence="1 2" key="1">
    <citation type="submission" date="2014-09" db="EMBL/GenBank/DDBJ databases">
        <authorList>
            <person name="Grob C."/>
            <person name="Taubert M."/>
            <person name="Howat A.M."/>
            <person name="Burns O.J."/>
            <person name="Dixon J.L."/>
            <person name="Chen Y."/>
            <person name="Murrell J.C."/>
        </authorList>
    </citation>
    <scope>NUCLEOTIDE SEQUENCE [LARGE SCALE GENOMIC DNA]</scope>
    <source>
        <strain evidence="1">L4</strain>
    </source>
</reference>
<dbReference type="InterPro" id="IPR036768">
    <property type="entry name" value="PolIII_chi_sf"/>
</dbReference>
<dbReference type="GO" id="GO:0003887">
    <property type="term" value="F:DNA-directed DNA polymerase activity"/>
    <property type="evidence" value="ECO:0007669"/>
    <property type="project" value="UniProtKB-EC"/>
</dbReference>
<evidence type="ECO:0000313" key="1">
    <source>
        <dbReference type="EMBL" id="KGM06991.1"/>
    </source>
</evidence>
<dbReference type="GO" id="GO:0032298">
    <property type="term" value="P:positive regulation of DNA-templated DNA replication initiation"/>
    <property type="evidence" value="ECO:0007669"/>
    <property type="project" value="TreeGrafter"/>
</dbReference>